<dbReference type="InterPro" id="IPR049945">
    <property type="entry name" value="AAA_22"/>
</dbReference>
<organism evidence="2 3">
    <name type="scientific">Micractinium conductrix</name>
    <dbReference type="NCBI Taxonomy" id="554055"/>
    <lineage>
        <taxon>Eukaryota</taxon>
        <taxon>Viridiplantae</taxon>
        <taxon>Chlorophyta</taxon>
        <taxon>core chlorophytes</taxon>
        <taxon>Trebouxiophyceae</taxon>
        <taxon>Chlorellales</taxon>
        <taxon>Chlorellaceae</taxon>
        <taxon>Chlorella clade</taxon>
        <taxon>Micractinium</taxon>
    </lineage>
</organism>
<protein>
    <recommendedName>
        <fullName evidence="1">ORC1/DEAH AAA+ ATPase domain-containing protein</fullName>
    </recommendedName>
</protein>
<dbReference type="AlphaFoldDB" id="A0A2P6V7V2"/>
<evidence type="ECO:0000313" key="2">
    <source>
        <dbReference type="EMBL" id="PSC70158.1"/>
    </source>
</evidence>
<dbReference type="InterPro" id="IPR027417">
    <property type="entry name" value="P-loop_NTPase"/>
</dbReference>
<evidence type="ECO:0000259" key="1">
    <source>
        <dbReference type="Pfam" id="PF13401"/>
    </source>
</evidence>
<gene>
    <name evidence="2" type="ORF">C2E20_6320</name>
</gene>
<evidence type="ECO:0000313" key="3">
    <source>
        <dbReference type="Proteomes" id="UP000239649"/>
    </source>
</evidence>
<dbReference type="GO" id="GO:0016887">
    <property type="term" value="F:ATP hydrolysis activity"/>
    <property type="evidence" value="ECO:0007669"/>
    <property type="project" value="InterPro"/>
</dbReference>
<reference evidence="2 3" key="1">
    <citation type="journal article" date="2018" name="Plant J.">
        <title>Genome sequences of Chlorella sorokiniana UTEX 1602 and Micractinium conductrix SAG 241.80: implications to maltose excretion by a green alga.</title>
        <authorList>
            <person name="Arriola M.B."/>
            <person name="Velmurugan N."/>
            <person name="Zhang Y."/>
            <person name="Plunkett M.H."/>
            <person name="Hondzo H."/>
            <person name="Barney B.M."/>
        </authorList>
    </citation>
    <scope>NUCLEOTIDE SEQUENCE [LARGE SCALE GENOMIC DNA]</scope>
    <source>
        <strain evidence="2 3">SAG 241.80</strain>
    </source>
</reference>
<proteinExistence type="predicted"/>
<dbReference type="Pfam" id="PF13401">
    <property type="entry name" value="AAA_22"/>
    <property type="match status" value="1"/>
</dbReference>
<dbReference type="Gene3D" id="3.40.50.300">
    <property type="entry name" value="P-loop containing nucleotide triphosphate hydrolases"/>
    <property type="match status" value="1"/>
</dbReference>
<name>A0A2P6V7V2_9CHLO</name>
<dbReference type="SUPFAM" id="SSF52540">
    <property type="entry name" value="P-loop containing nucleoside triphosphate hydrolases"/>
    <property type="match status" value="1"/>
</dbReference>
<sequence>MLHLRRAATALAARGAGQASKAAAPAGPSAAAGLKARFGTTPQRRLAEKAAKEGVEAEAGEAAEAAGGWLKGFAKSKVGGGAGGGLGEVLDTLIRGVLPPPQAPPLLARDELCQRMRELLAPPEPSSFFHIVTGPPGGGKSTLLREAVRSLGAGVGYIEVSPAYEVDWGRDLGAAFNFSKHPLASVRQSAEALHDAALEFRKRTGRPFVLVIDSADRLAHGEDSDRVLRAMVDYARDWAQCAELVGGSLLLLQRCAYMSGAGMPFPEVKQQLLDLIEIAYVQAGLLDDTPQREGGLAAVEALLKSRSGAIGAAEWRAHVPSREQQLALLSRGVIRFDGRQLRFASRLAAAYAAEVLAGRLPPAVADRHRGLHAPGWW</sequence>
<dbReference type="OrthoDB" id="511599at2759"/>
<comment type="caution">
    <text evidence="2">The sequence shown here is derived from an EMBL/GenBank/DDBJ whole genome shotgun (WGS) entry which is preliminary data.</text>
</comment>
<feature type="domain" description="ORC1/DEAH AAA+ ATPase" evidence="1">
    <location>
        <begin position="131"/>
        <end position="234"/>
    </location>
</feature>
<dbReference type="Proteomes" id="UP000239649">
    <property type="component" value="Unassembled WGS sequence"/>
</dbReference>
<dbReference type="EMBL" id="LHPF02000021">
    <property type="protein sequence ID" value="PSC70158.1"/>
    <property type="molecule type" value="Genomic_DNA"/>
</dbReference>
<keyword evidence="3" id="KW-1185">Reference proteome</keyword>
<accession>A0A2P6V7V2</accession>